<proteinExistence type="predicted"/>
<dbReference type="RefSeq" id="XP_035345909.1">
    <property type="nucleotide sequence ID" value="XM_035490016.1"/>
</dbReference>
<keyword evidence="2" id="KW-1185">Reference proteome</keyword>
<dbReference type="AlphaFoldDB" id="A0A7H8R056"/>
<name>A0A7H8R056_TALRU</name>
<reference evidence="2" key="1">
    <citation type="submission" date="2020-06" db="EMBL/GenBank/DDBJ databases">
        <title>A chromosome-scale genome assembly of Talaromyces rugulosus W13939.</title>
        <authorList>
            <person name="Wang B."/>
            <person name="Guo L."/>
            <person name="Ye K."/>
            <person name="Wang L."/>
        </authorList>
    </citation>
    <scope>NUCLEOTIDE SEQUENCE [LARGE SCALE GENOMIC DNA]</scope>
    <source>
        <strain evidence="2">W13939</strain>
    </source>
</reference>
<dbReference type="EMBL" id="CP055901">
    <property type="protein sequence ID" value="QKX59732.1"/>
    <property type="molecule type" value="Genomic_DNA"/>
</dbReference>
<gene>
    <name evidence="1" type="ORF">TRUGW13939_06874</name>
</gene>
<dbReference type="KEGG" id="trg:TRUGW13939_06874"/>
<evidence type="ECO:0000313" key="2">
    <source>
        <dbReference type="Proteomes" id="UP000509510"/>
    </source>
</evidence>
<dbReference type="OrthoDB" id="3034873at2759"/>
<accession>A0A7H8R056</accession>
<evidence type="ECO:0000313" key="1">
    <source>
        <dbReference type="EMBL" id="QKX59732.1"/>
    </source>
</evidence>
<organism evidence="1 2">
    <name type="scientific">Talaromyces rugulosus</name>
    <name type="common">Penicillium rugulosum</name>
    <dbReference type="NCBI Taxonomy" id="121627"/>
    <lineage>
        <taxon>Eukaryota</taxon>
        <taxon>Fungi</taxon>
        <taxon>Dikarya</taxon>
        <taxon>Ascomycota</taxon>
        <taxon>Pezizomycotina</taxon>
        <taxon>Eurotiomycetes</taxon>
        <taxon>Eurotiomycetidae</taxon>
        <taxon>Eurotiales</taxon>
        <taxon>Trichocomaceae</taxon>
        <taxon>Talaromyces</taxon>
        <taxon>Talaromyces sect. Islandici</taxon>
    </lineage>
</organism>
<dbReference type="GeneID" id="55994367"/>
<dbReference type="Proteomes" id="UP000509510">
    <property type="component" value="Chromosome IV"/>
</dbReference>
<sequence>MAPGVLRPLAIFCTQSQSQRYIRSVRNLGDAWRILSEKHDERTDSDTTFIGTAFDFNLEVKNHPDETISTTFEIPSLETTTDKQPISAESQQHYRIFADYGTDFLWRNTNDPDYSEDNTYVEAEEALSDLPPAVFQHYDAWVDTYTSNFKTRCDIPGDYSAHVFVDATDEVSWNIAGYLLAWRIAMAPHIGSVEYSAGNEKYLLRSGEGTEGGALMEKFLNDQATLLAKRESAE</sequence>
<protein>
    <submittedName>
        <fullName evidence="1">Uncharacterized protein</fullName>
    </submittedName>
</protein>